<accession>A0A452HAL9</accession>
<keyword evidence="2" id="KW-0547">Nucleotide-binding</keyword>
<dbReference type="Gene3D" id="3.40.50.300">
    <property type="entry name" value="P-loop containing nucleotide triphosphate hydrolases"/>
    <property type="match status" value="1"/>
</dbReference>
<evidence type="ECO:0000256" key="3">
    <source>
        <dbReference type="ARBA" id="ARBA00022777"/>
    </source>
</evidence>
<reference evidence="4" key="2">
    <citation type="submission" date="2025-08" db="UniProtKB">
        <authorList>
            <consortium name="Ensembl"/>
        </authorList>
    </citation>
    <scope>IDENTIFICATION</scope>
</reference>
<dbReference type="PANTHER" id="PTHR23359">
    <property type="entry name" value="NUCLEOTIDE KINASE"/>
    <property type="match status" value="1"/>
</dbReference>
<evidence type="ECO:0000256" key="2">
    <source>
        <dbReference type="ARBA" id="ARBA00022741"/>
    </source>
</evidence>
<name>A0A452HAL9_9SAUR</name>
<reference evidence="5" key="1">
    <citation type="journal article" date="2017" name="PLoS ONE">
        <title>The Agassiz's desert tortoise genome provides a resource for the conservation of a threatened species.</title>
        <authorList>
            <person name="Tollis M."/>
            <person name="DeNardo D.F."/>
            <person name="Cornelius J.A."/>
            <person name="Dolby G.A."/>
            <person name="Edwards T."/>
            <person name="Henen B.T."/>
            <person name="Karl A.E."/>
            <person name="Murphy R.W."/>
            <person name="Kusumi K."/>
        </authorList>
    </citation>
    <scope>NUCLEOTIDE SEQUENCE [LARGE SCALE GENOMIC DNA]</scope>
</reference>
<keyword evidence="5" id="KW-1185">Reference proteome</keyword>
<keyword evidence="1" id="KW-0808">Transferase</keyword>
<keyword evidence="3" id="KW-0418">Kinase</keyword>
<evidence type="ECO:0000313" key="4">
    <source>
        <dbReference type="Ensembl" id="ENSGAGP00000011787.1"/>
    </source>
</evidence>
<evidence type="ECO:0008006" key="6">
    <source>
        <dbReference type="Google" id="ProtNLM"/>
    </source>
</evidence>
<dbReference type="AlphaFoldDB" id="A0A452HAL9"/>
<evidence type="ECO:0000256" key="1">
    <source>
        <dbReference type="ARBA" id="ARBA00022679"/>
    </source>
</evidence>
<protein>
    <recommendedName>
        <fullName evidence="6">Nucleoside-diphosphate kinase</fullName>
    </recommendedName>
</protein>
<sequence length="74" mass="8519">MDCSTETMSSRLLKRSQCTDDAEAVMKRIDTYYQATEPMIAYYEKKTQLCKINAEGTPEEVFLQANNSSIFHKN</sequence>
<organism evidence="4 5">
    <name type="scientific">Gopherus agassizii</name>
    <name type="common">Agassiz's desert tortoise</name>
    <dbReference type="NCBI Taxonomy" id="38772"/>
    <lineage>
        <taxon>Eukaryota</taxon>
        <taxon>Metazoa</taxon>
        <taxon>Chordata</taxon>
        <taxon>Craniata</taxon>
        <taxon>Vertebrata</taxon>
        <taxon>Euteleostomi</taxon>
        <taxon>Archelosauria</taxon>
        <taxon>Testudinata</taxon>
        <taxon>Testudines</taxon>
        <taxon>Cryptodira</taxon>
        <taxon>Durocryptodira</taxon>
        <taxon>Testudinoidea</taxon>
        <taxon>Testudinidae</taxon>
        <taxon>Gopherus</taxon>
    </lineage>
</organism>
<dbReference type="Ensembl" id="ENSGAGT00000013499.1">
    <property type="protein sequence ID" value="ENSGAGP00000011787.1"/>
    <property type="gene ID" value="ENSGAGG00000009085.1"/>
</dbReference>
<dbReference type="SUPFAM" id="SSF52540">
    <property type="entry name" value="P-loop containing nucleoside triphosphate hydrolases"/>
    <property type="match status" value="1"/>
</dbReference>
<dbReference type="InterPro" id="IPR027417">
    <property type="entry name" value="P-loop_NTPase"/>
</dbReference>
<proteinExistence type="predicted"/>
<dbReference type="InterPro" id="IPR000850">
    <property type="entry name" value="Adenylat/UMP-CMP_kin"/>
</dbReference>
<dbReference type="GO" id="GO:0006139">
    <property type="term" value="P:nucleobase-containing compound metabolic process"/>
    <property type="evidence" value="ECO:0007669"/>
    <property type="project" value="InterPro"/>
</dbReference>
<evidence type="ECO:0000313" key="5">
    <source>
        <dbReference type="Proteomes" id="UP000291020"/>
    </source>
</evidence>
<dbReference type="GO" id="GO:0005524">
    <property type="term" value="F:ATP binding"/>
    <property type="evidence" value="ECO:0007669"/>
    <property type="project" value="InterPro"/>
</dbReference>
<dbReference type="STRING" id="38772.ENSGAGP00000011787"/>
<dbReference type="Proteomes" id="UP000291020">
    <property type="component" value="Unassembled WGS sequence"/>
</dbReference>
<dbReference type="GO" id="GO:0019205">
    <property type="term" value="F:nucleobase-containing compound kinase activity"/>
    <property type="evidence" value="ECO:0007669"/>
    <property type="project" value="InterPro"/>
</dbReference>
<dbReference type="Pfam" id="PF00406">
    <property type="entry name" value="ADK"/>
    <property type="match status" value="1"/>
</dbReference>
<reference evidence="4" key="3">
    <citation type="submission" date="2025-09" db="UniProtKB">
        <authorList>
            <consortium name="Ensembl"/>
        </authorList>
    </citation>
    <scope>IDENTIFICATION</scope>
</reference>